<sequence>MQCNNRYCLNTTVVDDTGNASVVFFNGSLTQILKISCKDLVRTENNMIPRILPEQITAIIGTPLAIRFNMKKDGSIAVNNAAITTTFLPTTPDPKMSIRCCRRSGDAYFICRRLPPSTAEATQIIKPPPVVSHFSTAVPTPMKSTSDCSYKLYNHKVHYFSTSVAVLEPVDTIIDIPLAQTGEGIAECELLKWFVNEGDEVEEYQRLCEVQSDKATIEITSRYQGKVVQFLHAPGDIVKVGETLLSISVDGSQAPLDIAEPSPTSQPIEPKKNSSDPRNAQEGDSLSTPAVRILAKQYGIDLNDVPGTGKQGRIQKEDVVNYVVGLKNKHVAMEPAEQIAATDESLHQDKTLPIRGYQRAMVKSMTAAATIPHFHYIEEINCDELTKLKNSFQKQNSDSDIKFTFLPLLIKSLSMALTKHPLLNSTFDLEKYQVNLKGLHNIGIAMATPVGLVVPNIKNVQSLSILEITKELARLQKLANENKLDPEDIRGGTITLSNIGAIGGKSGSPLINVPEAAIIALGRTQKVACFGDDGSVYPVSVMTANIAADHRILDGATVAQFCNEWKKLIEKPELLLLHTR</sequence>
<dbReference type="PANTHER" id="PTHR43178:SF14">
    <property type="entry name" value="LIPOAMIDE ACYLTRANSFERASE COMPONENT OF BRANCHED-CHAIN ALPHA-KETO ACID DEHYDROGENASE COMPLEX, MITOCHONDRIAL"/>
    <property type="match status" value="1"/>
</dbReference>
<dbReference type="Pfam" id="PF02817">
    <property type="entry name" value="E3_binding"/>
    <property type="match status" value="1"/>
</dbReference>
<dbReference type="FunFam" id="3.30.559.10:FF:000007">
    <property type="entry name" value="Dihydrolipoamide acetyltransferase component of pyruvate dehydrogenase complex"/>
    <property type="match status" value="1"/>
</dbReference>
<evidence type="ECO:0000256" key="10">
    <source>
        <dbReference type="SAM" id="MobiDB-lite"/>
    </source>
</evidence>
<evidence type="ECO:0000256" key="2">
    <source>
        <dbReference type="ARBA" id="ARBA00004305"/>
    </source>
</evidence>
<evidence type="ECO:0000313" key="13">
    <source>
        <dbReference type="EMBL" id="KAD4178264.1"/>
    </source>
</evidence>
<dbReference type="InterPro" id="IPR003016">
    <property type="entry name" value="2-oxoA_DH_lipoyl-BS"/>
</dbReference>
<feature type="domain" description="Peripheral subunit-binding (PSBD)" evidence="12">
    <location>
        <begin position="286"/>
        <end position="323"/>
    </location>
</feature>
<proteinExistence type="inferred from homology"/>
<keyword evidence="5 9" id="KW-0450">Lipoyl</keyword>
<name>A0A5N6MWJ9_9ASTR</name>
<dbReference type="Gene3D" id="2.40.50.100">
    <property type="match status" value="1"/>
</dbReference>
<dbReference type="Gene3D" id="2.40.50.140">
    <property type="entry name" value="Nucleic acid-binding proteins"/>
    <property type="match status" value="1"/>
</dbReference>
<evidence type="ECO:0000313" key="14">
    <source>
        <dbReference type="Proteomes" id="UP000326396"/>
    </source>
</evidence>
<dbReference type="Pfam" id="PF00198">
    <property type="entry name" value="2-oxoacid_dh"/>
    <property type="match status" value="1"/>
</dbReference>
<dbReference type="Pfam" id="PF00364">
    <property type="entry name" value="Biotin_lipoyl"/>
    <property type="match status" value="1"/>
</dbReference>
<dbReference type="InterPro" id="IPR012340">
    <property type="entry name" value="NA-bd_OB-fold"/>
</dbReference>
<dbReference type="InterPro" id="IPR023213">
    <property type="entry name" value="CAT-like_dom_sf"/>
</dbReference>
<dbReference type="PANTHER" id="PTHR43178">
    <property type="entry name" value="DIHYDROLIPOAMIDE ACETYLTRANSFERASE COMPONENT OF PYRUVATE DEHYDROGENASE COMPLEX"/>
    <property type="match status" value="1"/>
</dbReference>
<dbReference type="CDD" id="cd06849">
    <property type="entry name" value="lipoyl_domain"/>
    <property type="match status" value="1"/>
</dbReference>
<dbReference type="InterPro" id="IPR001078">
    <property type="entry name" value="2-oxoacid_DH_actylTfrase"/>
</dbReference>
<dbReference type="SUPFAM" id="SSF47005">
    <property type="entry name" value="Peripheral subunit-binding domain of 2-oxo acid dehydrogenase complex"/>
    <property type="match status" value="1"/>
</dbReference>
<keyword evidence="4 9" id="KW-0808">Transferase</keyword>
<dbReference type="Gene3D" id="4.10.320.10">
    <property type="entry name" value="E3-binding domain"/>
    <property type="match status" value="1"/>
</dbReference>
<dbReference type="Proteomes" id="UP000326396">
    <property type="component" value="Linkage Group LG4"/>
</dbReference>
<evidence type="ECO:0000256" key="5">
    <source>
        <dbReference type="ARBA" id="ARBA00022823"/>
    </source>
</evidence>
<comment type="similarity">
    <text evidence="3 9">Belongs to the 2-oxoacid dehydrogenase family.</text>
</comment>
<dbReference type="InterPro" id="IPR004167">
    <property type="entry name" value="PSBD"/>
</dbReference>
<comment type="subcellular location">
    <subcellularLocation>
        <location evidence="2">Mitochondrion matrix</location>
    </subcellularLocation>
</comment>
<evidence type="ECO:0000259" key="12">
    <source>
        <dbReference type="PROSITE" id="PS51826"/>
    </source>
</evidence>
<dbReference type="SUPFAM" id="SSF51230">
    <property type="entry name" value="Single hybrid motif"/>
    <property type="match status" value="1"/>
</dbReference>
<protein>
    <recommendedName>
        <fullName evidence="9">Dihydrolipoamide acetyltransferase component of pyruvate dehydrogenase complex</fullName>
        <ecNumber evidence="9">2.3.1.-</ecNumber>
    </recommendedName>
</protein>
<dbReference type="InterPro" id="IPR050743">
    <property type="entry name" value="2-oxoacid_DH_E2_comp"/>
</dbReference>
<dbReference type="GO" id="GO:0031405">
    <property type="term" value="F:lipoic acid binding"/>
    <property type="evidence" value="ECO:0007669"/>
    <property type="project" value="TreeGrafter"/>
</dbReference>
<reference evidence="13 14" key="1">
    <citation type="submission" date="2019-05" db="EMBL/GenBank/DDBJ databases">
        <title>Mikania micrantha, genome provides insights into the molecular mechanism of rapid growth.</title>
        <authorList>
            <person name="Liu B."/>
        </authorList>
    </citation>
    <scope>NUCLEOTIDE SEQUENCE [LARGE SCALE GENOMIC DNA]</scope>
    <source>
        <strain evidence="13">NLD-2019</strain>
        <tissue evidence="13">Leaf</tissue>
    </source>
</reference>
<evidence type="ECO:0000256" key="6">
    <source>
        <dbReference type="ARBA" id="ARBA00022946"/>
    </source>
</evidence>
<dbReference type="SUPFAM" id="SSF52777">
    <property type="entry name" value="CoA-dependent acyltransferases"/>
    <property type="match status" value="1"/>
</dbReference>
<dbReference type="OrthoDB" id="15567at2759"/>
<dbReference type="InterPro" id="IPR000089">
    <property type="entry name" value="Biotin_lipoyl"/>
</dbReference>
<dbReference type="FunFam" id="2.40.50.100:FF:000013">
    <property type="entry name" value="Dihydrolipoamide acetyltransferase component of pyruvate dehydrogenase complex"/>
    <property type="match status" value="1"/>
</dbReference>
<comment type="cofactor">
    <cofactor evidence="1 9">
        <name>(R)-lipoate</name>
        <dbReference type="ChEBI" id="CHEBI:83088"/>
    </cofactor>
</comment>
<dbReference type="PROSITE" id="PS51826">
    <property type="entry name" value="PSBD"/>
    <property type="match status" value="1"/>
</dbReference>
<dbReference type="SUPFAM" id="SSF50249">
    <property type="entry name" value="Nucleic acid-binding proteins"/>
    <property type="match status" value="1"/>
</dbReference>
<evidence type="ECO:0000256" key="7">
    <source>
        <dbReference type="ARBA" id="ARBA00023128"/>
    </source>
</evidence>
<dbReference type="InterPro" id="IPR036625">
    <property type="entry name" value="E3-bd_dom_sf"/>
</dbReference>
<evidence type="ECO:0000256" key="4">
    <source>
        <dbReference type="ARBA" id="ARBA00022679"/>
    </source>
</evidence>
<dbReference type="PROSITE" id="PS00189">
    <property type="entry name" value="LIPOYL"/>
    <property type="match status" value="1"/>
</dbReference>
<keyword evidence="8 9" id="KW-0012">Acyltransferase</keyword>
<evidence type="ECO:0000256" key="8">
    <source>
        <dbReference type="ARBA" id="ARBA00023315"/>
    </source>
</evidence>
<evidence type="ECO:0000256" key="3">
    <source>
        <dbReference type="ARBA" id="ARBA00007317"/>
    </source>
</evidence>
<dbReference type="InterPro" id="IPR011053">
    <property type="entry name" value="Single_hybrid_motif"/>
</dbReference>
<organism evidence="13 14">
    <name type="scientific">Mikania micrantha</name>
    <name type="common">bitter vine</name>
    <dbReference type="NCBI Taxonomy" id="192012"/>
    <lineage>
        <taxon>Eukaryota</taxon>
        <taxon>Viridiplantae</taxon>
        <taxon>Streptophyta</taxon>
        <taxon>Embryophyta</taxon>
        <taxon>Tracheophyta</taxon>
        <taxon>Spermatophyta</taxon>
        <taxon>Magnoliopsida</taxon>
        <taxon>eudicotyledons</taxon>
        <taxon>Gunneridae</taxon>
        <taxon>Pentapetalae</taxon>
        <taxon>asterids</taxon>
        <taxon>campanulids</taxon>
        <taxon>Asterales</taxon>
        <taxon>Asteraceae</taxon>
        <taxon>Asteroideae</taxon>
        <taxon>Heliantheae alliance</taxon>
        <taxon>Eupatorieae</taxon>
        <taxon>Mikania</taxon>
    </lineage>
</organism>
<feature type="domain" description="Lipoyl-binding" evidence="11">
    <location>
        <begin position="173"/>
        <end position="248"/>
    </location>
</feature>
<keyword evidence="6" id="KW-0809">Transit peptide</keyword>
<feature type="region of interest" description="Disordered" evidence="10">
    <location>
        <begin position="255"/>
        <end position="287"/>
    </location>
</feature>
<comment type="caution">
    <text evidence="13">The sequence shown here is derived from an EMBL/GenBank/DDBJ whole genome shotgun (WGS) entry which is preliminary data.</text>
</comment>
<accession>A0A5N6MWJ9</accession>
<dbReference type="EMBL" id="SZYD01000014">
    <property type="protein sequence ID" value="KAD4178264.1"/>
    <property type="molecule type" value="Genomic_DNA"/>
</dbReference>
<dbReference type="PROSITE" id="PS50968">
    <property type="entry name" value="BIOTINYL_LIPOYL"/>
    <property type="match status" value="1"/>
</dbReference>
<evidence type="ECO:0000256" key="9">
    <source>
        <dbReference type="RuleBase" id="RU003423"/>
    </source>
</evidence>
<dbReference type="Gene3D" id="3.30.559.10">
    <property type="entry name" value="Chloramphenicol acetyltransferase-like domain"/>
    <property type="match status" value="1"/>
</dbReference>
<dbReference type="GO" id="GO:0005759">
    <property type="term" value="C:mitochondrial matrix"/>
    <property type="evidence" value="ECO:0007669"/>
    <property type="project" value="UniProtKB-SubCell"/>
</dbReference>
<feature type="compositionally biased region" description="Basic and acidic residues" evidence="10">
    <location>
        <begin position="269"/>
        <end position="281"/>
    </location>
</feature>
<gene>
    <name evidence="13" type="ORF">E3N88_26855</name>
</gene>
<keyword evidence="7" id="KW-0496">Mitochondrion</keyword>
<evidence type="ECO:0000256" key="1">
    <source>
        <dbReference type="ARBA" id="ARBA00001938"/>
    </source>
</evidence>
<keyword evidence="14" id="KW-1185">Reference proteome</keyword>
<dbReference type="AlphaFoldDB" id="A0A5N6MWJ9"/>
<dbReference type="GO" id="GO:0016407">
    <property type="term" value="F:acetyltransferase activity"/>
    <property type="evidence" value="ECO:0007669"/>
    <property type="project" value="TreeGrafter"/>
</dbReference>
<dbReference type="EC" id="2.3.1.-" evidence="9"/>
<evidence type="ECO:0000259" key="11">
    <source>
        <dbReference type="PROSITE" id="PS50968"/>
    </source>
</evidence>